<dbReference type="SUPFAM" id="SSF56436">
    <property type="entry name" value="C-type lectin-like"/>
    <property type="match status" value="1"/>
</dbReference>
<evidence type="ECO:0000313" key="5">
    <source>
        <dbReference type="EMBL" id="RXG28620.1"/>
    </source>
</evidence>
<dbReference type="RefSeq" id="WP_072979785.1">
    <property type="nucleotide sequence ID" value="NZ_FQXT01000001.1"/>
</dbReference>
<dbReference type="GO" id="GO:0004177">
    <property type="term" value="F:aminopeptidase activity"/>
    <property type="evidence" value="ECO:0007669"/>
    <property type="project" value="UniProtKB-KW"/>
</dbReference>
<dbReference type="Pfam" id="PF03781">
    <property type="entry name" value="FGE-sulfatase"/>
    <property type="match status" value="1"/>
</dbReference>
<keyword evidence="2" id="KW-0720">Serine protease</keyword>
<dbReference type="AlphaFoldDB" id="A0A1M5TLN2"/>
<organism evidence="6 7">
    <name type="scientific">Leeuwenhoekiella palythoae</name>
    <dbReference type="NCBI Taxonomy" id="573501"/>
    <lineage>
        <taxon>Bacteria</taxon>
        <taxon>Pseudomonadati</taxon>
        <taxon>Bacteroidota</taxon>
        <taxon>Flavobacteriia</taxon>
        <taxon>Flavobacteriales</taxon>
        <taxon>Flavobacteriaceae</taxon>
        <taxon>Leeuwenhoekiella</taxon>
    </lineage>
</organism>
<reference evidence="5 8" key="3">
    <citation type="submission" date="2018-07" db="EMBL/GenBank/DDBJ databases">
        <title>Leeuwenhoekiella genomics.</title>
        <authorList>
            <person name="Tahon G."/>
            <person name="Willems A."/>
        </authorList>
    </citation>
    <scope>NUCLEOTIDE SEQUENCE [LARGE SCALE GENOMIC DNA]</scope>
    <source>
        <strain evidence="5 8">LMG 24856</strain>
    </source>
</reference>
<reference evidence="7" key="2">
    <citation type="submission" date="2016-11" db="EMBL/GenBank/DDBJ databases">
        <authorList>
            <person name="Varghese N."/>
            <person name="Submissions S."/>
        </authorList>
    </citation>
    <scope>NUCLEOTIDE SEQUENCE [LARGE SCALE GENOMIC DNA]</scope>
    <source>
        <strain evidence="7">DSM 19859</strain>
    </source>
</reference>
<dbReference type="Gene3D" id="3.90.1580.10">
    <property type="entry name" value="paralog of FGE (formylglycine-generating enzyme)"/>
    <property type="match status" value="1"/>
</dbReference>
<feature type="domain" description="Peptidase S9 prolyl oligopeptidase catalytic" evidence="3">
    <location>
        <begin position="472"/>
        <end position="681"/>
    </location>
</feature>
<keyword evidence="1" id="KW-0378">Hydrolase</keyword>
<dbReference type="Proteomes" id="UP000290037">
    <property type="component" value="Unassembled WGS sequence"/>
</dbReference>
<dbReference type="OrthoDB" id="9812921at2"/>
<dbReference type="EMBL" id="QOVN01000004">
    <property type="protein sequence ID" value="RXG28620.1"/>
    <property type="molecule type" value="Genomic_DNA"/>
</dbReference>
<sequence length="899" mass="101708">MLKNIFTLLSISILSLSQVFSQEDNKDPKAWTPEDIVYTESMRSPVFSPDGTMVVWSKSKAVKKKDRFVADLYLTRLNIQEDDSFLTTQLTYGDDSDYSPIFSKDGKSLYFLSSRDKGKKLWKLSLYGGEAEEIHEFDNGISSIQLKDENTLFFTAKNGKTLYDLEAEEKEDDVQIIEDSLHWQPSHIYAFDLKEDQITRITDNEKPIRSYQLSHDGNWLYYTITRSLSYGADAQKDPYSYLVNLKTGAKKQVLQDFEFPIYDVQFTADDSGFYFGTGFSSDPEWNGAGITELYYYDLASAKATKVDLDWKLGVGGGYTVAGNDVIVSLANKATMKLAYYTKKGTSWSRSEMDFDDKNEHVSLNAITEDASKIVYSYSTASKLPQYLIADLKKAKVSNEETFITLNKKLEKKYMPKSEIMTWTGYNGDEVTGILYYPNDYQEGKKYPLMLNIHGGPSSQDTDEWSGSWAYYPSILTQKNMFVLMPNYHGSTNHGLEYTEAIKGNYYEPELEDITKGIDKLVSEGKVDRDQMGTMGWSNGAILTTMLTVKYPDMFKVAAPGAGDVNWTSDFGTCQFGVSFDQSYFGGAPWDDTNGKTYNENYLIKSPLFEIEKIKTPTIIFHGSEDRAVPRDQGWEYYRGLQQVGKTPVKFLWFPGQPHSLGKITHQLRKMKEEIAWIDTYLFDKKPTDNEAFKEDSPLAEIFKLEEAQQENGLYGVLNKDILIPETVQVKEDSISLGRFEVTNAQFKAFKNTFSFDTGKDNYPAVVSKTDAENYVTWLSAQTGKTYRLPNAKEAEKLQLKAAKSSKGQNNLNTWAGYDLTADDADLLLQKVKSLNYSLLKPVGSNKGVKVGDATLYDLGGNVAEYSATGTYDYSAYDFADPYDQKPVSSKHVGFRVVKE</sequence>
<dbReference type="Pfam" id="PF07676">
    <property type="entry name" value="PD40"/>
    <property type="match status" value="2"/>
</dbReference>
<dbReference type="SUPFAM" id="SSF53474">
    <property type="entry name" value="alpha/beta-Hydrolases"/>
    <property type="match status" value="1"/>
</dbReference>
<dbReference type="InterPro" id="IPR016187">
    <property type="entry name" value="CTDL_fold"/>
</dbReference>
<evidence type="ECO:0000313" key="6">
    <source>
        <dbReference type="EMBL" id="SHH51667.1"/>
    </source>
</evidence>
<dbReference type="InterPro" id="IPR042095">
    <property type="entry name" value="SUMF_sf"/>
</dbReference>
<evidence type="ECO:0000256" key="1">
    <source>
        <dbReference type="ARBA" id="ARBA00022801"/>
    </source>
</evidence>
<dbReference type="EMBL" id="FQXT01000001">
    <property type="protein sequence ID" value="SHH51667.1"/>
    <property type="molecule type" value="Genomic_DNA"/>
</dbReference>
<evidence type="ECO:0000256" key="2">
    <source>
        <dbReference type="ARBA" id="ARBA00022825"/>
    </source>
</evidence>
<dbReference type="GO" id="GO:0004252">
    <property type="term" value="F:serine-type endopeptidase activity"/>
    <property type="evidence" value="ECO:0007669"/>
    <property type="project" value="TreeGrafter"/>
</dbReference>
<dbReference type="Proteomes" id="UP000184240">
    <property type="component" value="Unassembled WGS sequence"/>
</dbReference>
<feature type="domain" description="Sulfatase-modifying factor enzyme-like" evidence="4">
    <location>
        <begin position="735"/>
        <end position="897"/>
    </location>
</feature>
<keyword evidence="6" id="KW-0031">Aminopeptidase</keyword>
<gene>
    <name evidence="5" type="ORF">DSM01_2081</name>
    <name evidence="6" type="ORF">SAMN04487999_0394</name>
</gene>
<proteinExistence type="predicted"/>
<evidence type="ECO:0000259" key="4">
    <source>
        <dbReference type="Pfam" id="PF03781"/>
    </source>
</evidence>
<dbReference type="InterPro" id="IPR001375">
    <property type="entry name" value="Peptidase_S9_cat"/>
</dbReference>
<name>A0A1M5TLN2_9FLAO</name>
<dbReference type="InterPro" id="IPR011042">
    <property type="entry name" value="6-blade_b-propeller_TolB-like"/>
</dbReference>
<evidence type="ECO:0000259" key="3">
    <source>
        <dbReference type="Pfam" id="PF00326"/>
    </source>
</evidence>
<dbReference type="SUPFAM" id="SSF82171">
    <property type="entry name" value="DPP6 N-terminal domain-like"/>
    <property type="match status" value="1"/>
</dbReference>
<reference evidence="6" key="1">
    <citation type="submission" date="2016-11" db="EMBL/GenBank/DDBJ databases">
        <authorList>
            <person name="Jaros S."/>
            <person name="Januszkiewicz K."/>
            <person name="Wedrychowicz H."/>
        </authorList>
    </citation>
    <scope>NUCLEOTIDE SEQUENCE [LARGE SCALE GENOMIC DNA]</scope>
    <source>
        <strain evidence="6">DSM 19859</strain>
    </source>
</reference>
<dbReference type="Gene3D" id="2.120.10.30">
    <property type="entry name" value="TolB, C-terminal domain"/>
    <property type="match status" value="2"/>
</dbReference>
<accession>A0A1M5TLN2</accession>
<dbReference type="Gene3D" id="3.40.50.1820">
    <property type="entry name" value="alpha/beta hydrolase"/>
    <property type="match status" value="1"/>
</dbReference>
<dbReference type="InterPro" id="IPR005532">
    <property type="entry name" value="SUMF_dom"/>
</dbReference>
<evidence type="ECO:0000313" key="7">
    <source>
        <dbReference type="Proteomes" id="UP000184240"/>
    </source>
</evidence>
<protein>
    <submittedName>
        <fullName evidence="6">Dipeptidyl aminopeptidase/acylaminoacyl peptidase</fullName>
    </submittedName>
</protein>
<keyword evidence="8" id="KW-1185">Reference proteome</keyword>
<evidence type="ECO:0000313" key="8">
    <source>
        <dbReference type="Proteomes" id="UP000290037"/>
    </source>
</evidence>
<dbReference type="InterPro" id="IPR029058">
    <property type="entry name" value="AB_hydrolase_fold"/>
</dbReference>
<dbReference type="STRING" id="573501.SAMN04487999_0394"/>
<dbReference type="PANTHER" id="PTHR42776:SF27">
    <property type="entry name" value="DIPEPTIDYL PEPTIDASE FAMILY MEMBER 6"/>
    <property type="match status" value="1"/>
</dbReference>
<keyword evidence="6" id="KW-0645">Protease</keyword>
<dbReference type="InterPro" id="IPR011659">
    <property type="entry name" value="WD40"/>
</dbReference>
<dbReference type="PANTHER" id="PTHR42776">
    <property type="entry name" value="SERINE PEPTIDASE S9 FAMILY MEMBER"/>
    <property type="match status" value="1"/>
</dbReference>
<dbReference type="Pfam" id="PF00326">
    <property type="entry name" value="Peptidase_S9"/>
    <property type="match status" value="1"/>
</dbReference>
<dbReference type="GO" id="GO:0006508">
    <property type="term" value="P:proteolysis"/>
    <property type="evidence" value="ECO:0007669"/>
    <property type="project" value="InterPro"/>
</dbReference>